<evidence type="ECO:0000259" key="5">
    <source>
        <dbReference type="PROSITE" id="PS50931"/>
    </source>
</evidence>
<reference evidence="6 7" key="1">
    <citation type="submission" date="2017-07" db="EMBL/GenBank/DDBJ databases">
        <title>Draft Genome Sequences of Select Purple Nonsulfur Bacteria.</title>
        <authorList>
            <person name="Lasarre B."/>
            <person name="Mckinlay J.B."/>
        </authorList>
    </citation>
    <scope>NUCLEOTIDE SEQUENCE [LARGE SCALE GENOMIC DNA]</scope>
    <source>
        <strain evidence="6 7">DSM 11290</strain>
    </source>
</reference>
<name>A0A327JJC1_9HYPH</name>
<dbReference type="InterPro" id="IPR000847">
    <property type="entry name" value="LysR_HTH_N"/>
</dbReference>
<dbReference type="InterPro" id="IPR005119">
    <property type="entry name" value="LysR_subst-bd"/>
</dbReference>
<accession>A0A327JJC1</accession>
<dbReference type="InterPro" id="IPR050176">
    <property type="entry name" value="LTTR"/>
</dbReference>
<evidence type="ECO:0000313" key="6">
    <source>
        <dbReference type="EMBL" id="RAI24902.1"/>
    </source>
</evidence>
<evidence type="ECO:0000256" key="3">
    <source>
        <dbReference type="ARBA" id="ARBA00023125"/>
    </source>
</evidence>
<proteinExistence type="inferred from homology"/>
<keyword evidence="7" id="KW-1185">Reference proteome</keyword>
<dbReference type="PANTHER" id="PTHR30579">
    <property type="entry name" value="TRANSCRIPTIONAL REGULATOR"/>
    <property type="match status" value="1"/>
</dbReference>
<organism evidence="6 7">
    <name type="scientific">Rhodobium orientis</name>
    <dbReference type="NCBI Taxonomy" id="34017"/>
    <lineage>
        <taxon>Bacteria</taxon>
        <taxon>Pseudomonadati</taxon>
        <taxon>Pseudomonadota</taxon>
        <taxon>Alphaproteobacteria</taxon>
        <taxon>Hyphomicrobiales</taxon>
        <taxon>Rhodobiaceae</taxon>
        <taxon>Rhodobium</taxon>
    </lineage>
</organism>
<dbReference type="Pfam" id="PF00126">
    <property type="entry name" value="HTH_1"/>
    <property type="match status" value="1"/>
</dbReference>
<protein>
    <submittedName>
        <fullName evidence="6">LysR family transcriptional regulator</fullName>
    </submittedName>
</protein>
<comment type="caution">
    <text evidence="6">The sequence shown here is derived from an EMBL/GenBank/DDBJ whole genome shotgun (WGS) entry which is preliminary data.</text>
</comment>
<dbReference type="PRINTS" id="PR00039">
    <property type="entry name" value="HTHLYSR"/>
</dbReference>
<comment type="similarity">
    <text evidence="1">Belongs to the LysR transcriptional regulatory family.</text>
</comment>
<dbReference type="GO" id="GO:0003700">
    <property type="term" value="F:DNA-binding transcription factor activity"/>
    <property type="evidence" value="ECO:0007669"/>
    <property type="project" value="InterPro"/>
</dbReference>
<dbReference type="InterPro" id="IPR036388">
    <property type="entry name" value="WH-like_DNA-bd_sf"/>
</dbReference>
<dbReference type="GO" id="GO:0003677">
    <property type="term" value="F:DNA binding"/>
    <property type="evidence" value="ECO:0007669"/>
    <property type="project" value="UniProtKB-KW"/>
</dbReference>
<gene>
    <name evidence="6" type="ORF">CH339_20665</name>
</gene>
<dbReference type="PANTHER" id="PTHR30579:SF7">
    <property type="entry name" value="HTH-TYPE TRANSCRIPTIONAL REGULATOR LRHA-RELATED"/>
    <property type="match status" value="1"/>
</dbReference>
<dbReference type="Gene3D" id="3.40.190.10">
    <property type="entry name" value="Periplasmic binding protein-like II"/>
    <property type="match status" value="2"/>
</dbReference>
<feature type="domain" description="HTH lysR-type" evidence="5">
    <location>
        <begin position="5"/>
        <end position="62"/>
    </location>
</feature>
<evidence type="ECO:0000313" key="7">
    <source>
        <dbReference type="Proteomes" id="UP000249299"/>
    </source>
</evidence>
<dbReference type="InterPro" id="IPR036390">
    <property type="entry name" value="WH_DNA-bd_sf"/>
</dbReference>
<sequence length="299" mass="32740">MAQLLDLDQLRTFLAIADSGSFTQAASNIHRTQSAVSMQMRRLEEKIGKPIFTRDGRNVRLSEDGDKLIPFARRMLRLNDETLAAFNDDELSGRVCIGTPDDYAERFLPEILARFARSNPRVEVCVVCDESDELAKRVRAGELDMAIVTHCEDTIDSEVFRREPLFWIAAKHHDTEAADPLPLALGAPSCAWRKTAMATLESIDRPYRLVYSSRNTTALMSTVQAGLAVSVIAESALRPGVKILGPAEGFPPLPMCEIGLLRNWHSSNATIEALAGHVVSALGNMPVPDADEALGVAAE</sequence>
<dbReference type="AlphaFoldDB" id="A0A327JJC1"/>
<dbReference type="SUPFAM" id="SSF46785">
    <property type="entry name" value="Winged helix' DNA-binding domain"/>
    <property type="match status" value="1"/>
</dbReference>
<evidence type="ECO:0000256" key="1">
    <source>
        <dbReference type="ARBA" id="ARBA00009437"/>
    </source>
</evidence>
<dbReference type="PROSITE" id="PS50931">
    <property type="entry name" value="HTH_LYSR"/>
    <property type="match status" value="1"/>
</dbReference>
<keyword evidence="4" id="KW-0804">Transcription</keyword>
<dbReference type="OrthoDB" id="8097684at2"/>
<dbReference type="FunFam" id="1.10.10.10:FF:000001">
    <property type="entry name" value="LysR family transcriptional regulator"/>
    <property type="match status" value="1"/>
</dbReference>
<dbReference type="SUPFAM" id="SSF53850">
    <property type="entry name" value="Periplasmic binding protein-like II"/>
    <property type="match status" value="1"/>
</dbReference>
<evidence type="ECO:0000256" key="4">
    <source>
        <dbReference type="ARBA" id="ARBA00023163"/>
    </source>
</evidence>
<evidence type="ECO:0000256" key="2">
    <source>
        <dbReference type="ARBA" id="ARBA00023015"/>
    </source>
</evidence>
<dbReference type="EMBL" id="NPEV01000063">
    <property type="protein sequence ID" value="RAI24902.1"/>
    <property type="molecule type" value="Genomic_DNA"/>
</dbReference>
<dbReference type="Proteomes" id="UP000249299">
    <property type="component" value="Unassembled WGS sequence"/>
</dbReference>
<dbReference type="Gene3D" id="1.10.10.10">
    <property type="entry name" value="Winged helix-like DNA-binding domain superfamily/Winged helix DNA-binding domain"/>
    <property type="match status" value="1"/>
</dbReference>
<dbReference type="Pfam" id="PF03466">
    <property type="entry name" value="LysR_substrate"/>
    <property type="match status" value="1"/>
</dbReference>
<keyword evidence="3" id="KW-0238">DNA-binding</keyword>
<keyword evidence="2" id="KW-0805">Transcription regulation</keyword>
<dbReference type="RefSeq" id="WP_111436304.1">
    <property type="nucleotide sequence ID" value="NZ_JACIGG010000013.1"/>
</dbReference>